<evidence type="ECO:0000313" key="1">
    <source>
        <dbReference type="EMBL" id="QII45713.1"/>
    </source>
</evidence>
<dbReference type="Proteomes" id="UP000502928">
    <property type="component" value="Chromosome"/>
</dbReference>
<proteinExistence type="predicted"/>
<protein>
    <submittedName>
        <fullName evidence="1">Uncharacterized protein</fullName>
    </submittedName>
</protein>
<reference evidence="1 2" key="1">
    <citation type="submission" date="2020-02" db="EMBL/GenBank/DDBJ databases">
        <title>Complete genome of Muricauda sp. 501str8.</title>
        <authorList>
            <person name="Dong B."/>
            <person name="Zhu S."/>
            <person name="Yang J."/>
            <person name="Chen J."/>
        </authorList>
    </citation>
    <scope>NUCLEOTIDE SEQUENCE [LARGE SCALE GENOMIC DNA]</scope>
    <source>
        <strain evidence="1 2">501str8</strain>
    </source>
</reference>
<organism evidence="1 2">
    <name type="scientific">Flagellimonas oceani</name>
    <dbReference type="NCBI Taxonomy" id="2698672"/>
    <lineage>
        <taxon>Bacteria</taxon>
        <taxon>Pseudomonadati</taxon>
        <taxon>Bacteroidota</taxon>
        <taxon>Flavobacteriia</taxon>
        <taxon>Flavobacteriales</taxon>
        <taxon>Flavobacteriaceae</taxon>
        <taxon>Flagellimonas</taxon>
    </lineage>
</organism>
<gene>
    <name evidence="1" type="ORF">GVT53_13835</name>
</gene>
<dbReference type="KEGG" id="mut:GVT53_13835"/>
<keyword evidence="2" id="KW-1185">Reference proteome</keyword>
<evidence type="ECO:0000313" key="2">
    <source>
        <dbReference type="Proteomes" id="UP000502928"/>
    </source>
</evidence>
<name>A0A6G7J4B6_9FLAO</name>
<accession>A0A6G7J4B6</accession>
<sequence length="301" mass="35230">MRNTILLLLLFVLPHIVVCQNKTNLEKQLWQRVQNCYSLFEPNEDGILEYNKIDDSKNGYLRVWGSFPTCGCTCSSTIGAYKDTNGIYTFLQKEEFLCEYRKSISSNKDLGKILPENFGIHTFLKEELNISSDYAVFFLDVEIPRFGTDTKFTLQLIPFGILQEQKDSVISYSYSQENENTPVQYIKEIEYMANKIIDDSTLTYLLKKNYESIHIDDRKFIENALVGQDSMGYFDSFDELSEKLNILKNAYDIYSQLECMSVLMQWNKEKARFEIKSKSDEPKTMTFKEFLLENVYWTPIC</sequence>
<dbReference type="RefSeq" id="WP_166249101.1">
    <property type="nucleotide sequence ID" value="NZ_CP049616.1"/>
</dbReference>
<dbReference type="AlphaFoldDB" id="A0A6G7J4B6"/>
<dbReference type="EMBL" id="CP049616">
    <property type="protein sequence ID" value="QII45713.1"/>
    <property type="molecule type" value="Genomic_DNA"/>
</dbReference>